<keyword evidence="4" id="KW-0963">Cytoplasm</keyword>
<evidence type="ECO:0000256" key="2">
    <source>
        <dbReference type="ARBA" id="ARBA00022988"/>
    </source>
</evidence>
<evidence type="ECO:0000256" key="4">
    <source>
        <dbReference type="HAMAP-Rule" id="MF_01384"/>
    </source>
</evidence>
<evidence type="ECO:0000256" key="3">
    <source>
        <dbReference type="ARBA" id="ARBA00023186"/>
    </source>
</evidence>
<organism evidence="5 6">
    <name type="scientific">Gynuella sunshinyii YC6258</name>
    <dbReference type="NCBI Taxonomy" id="1445510"/>
    <lineage>
        <taxon>Bacteria</taxon>
        <taxon>Pseudomonadati</taxon>
        <taxon>Pseudomonadota</taxon>
        <taxon>Gammaproteobacteria</taxon>
        <taxon>Oceanospirillales</taxon>
        <taxon>Saccharospirillaceae</taxon>
        <taxon>Gynuella</taxon>
    </lineage>
</organism>
<comment type="subcellular location">
    <subcellularLocation>
        <location evidence="4">Cytoplasm</location>
    </subcellularLocation>
</comment>
<dbReference type="EMBL" id="CP007142">
    <property type="protein sequence ID" value="AJQ96681.1"/>
    <property type="molecule type" value="Genomic_DNA"/>
</dbReference>
<dbReference type="GO" id="GO:0016151">
    <property type="term" value="F:nickel cation binding"/>
    <property type="evidence" value="ECO:0007669"/>
    <property type="project" value="UniProtKB-UniRule"/>
</dbReference>
<comment type="similarity">
    <text evidence="1 4">Belongs to the UreD family.</text>
</comment>
<dbReference type="Proteomes" id="UP000032266">
    <property type="component" value="Chromosome"/>
</dbReference>
<evidence type="ECO:0000313" key="6">
    <source>
        <dbReference type="Proteomes" id="UP000032266"/>
    </source>
</evidence>
<comment type="function">
    <text evidence="4">Required for maturation of urease via the functional incorporation of the urease nickel metallocenter.</text>
</comment>
<dbReference type="STRING" id="1445510.YC6258_04649"/>
<dbReference type="PANTHER" id="PTHR33643">
    <property type="entry name" value="UREASE ACCESSORY PROTEIN D"/>
    <property type="match status" value="1"/>
</dbReference>
<dbReference type="PATRIC" id="fig|1445510.3.peg.4612"/>
<dbReference type="KEGG" id="gsn:YC6258_04649"/>
<dbReference type="Pfam" id="PF01774">
    <property type="entry name" value="UreD"/>
    <property type="match status" value="1"/>
</dbReference>
<comment type="subunit">
    <text evidence="4">UreD, UreF and UreG form a complex that acts as a GTP-hydrolysis-dependent molecular chaperone, activating the urease apoprotein by helping to assemble the nickel containing metallocenter of UreC. The UreE protein probably delivers the nickel.</text>
</comment>
<dbReference type="GO" id="GO:0005737">
    <property type="term" value="C:cytoplasm"/>
    <property type="evidence" value="ECO:0007669"/>
    <property type="project" value="UniProtKB-SubCell"/>
</dbReference>
<dbReference type="HAMAP" id="MF_01384">
    <property type="entry name" value="UreD"/>
    <property type="match status" value="1"/>
</dbReference>
<evidence type="ECO:0000313" key="5">
    <source>
        <dbReference type="EMBL" id="AJQ96681.1"/>
    </source>
</evidence>
<accession>A0A0C5VR10</accession>
<keyword evidence="6" id="KW-1185">Reference proteome</keyword>
<gene>
    <name evidence="4" type="primary">ureD</name>
    <name evidence="5" type="ORF">YC6258_04649</name>
</gene>
<name>A0A0C5VR10_9GAMM</name>
<keyword evidence="2 4" id="KW-0996">Nickel insertion</keyword>
<evidence type="ECO:0000256" key="1">
    <source>
        <dbReference type="ARBA" id="ARBA00007177"/>
    </source>
</evidence>
<proteinExistence type="inferred from homology"/>
<sequence length="288" mass="32245">MDVSPISANGHWEADIYLQLAATVRGTRLLRNEHRGPLYVQKPFYPEGHECAHVYLLHPPGGLVSGDRLNIEIDLAAGAQTLVTTPGAGRVYRARDDASLQRQSLTVQVADDAMLEWLPLETILFPAARVHLNTEVHLEAGGRCLLWDIISFGLPANQQPFDRGELDQRLRIYQGSKLVINERLLINEQSLPLLGTNVGFRGAPVYALMLAGPFAEDIHEDVMQQLRYHCTQIDDADLAAISRCGDFLSIRFCGWSAEQARRLLTRLWCDIRPLLTGRDACMPRIWAT</sequence>
<protein>
    <recommendedName>
        <fullName evidence="4">Urease accessory protein UreD</fullName>
    </recommendedName>
</protein>
<reference evidence="5 6" key="1">
    <citation type="submission" date="2014-01" db="EMBL/GenBank/DDBJ databases">
        <title>Full genme sequencing of cellulolytic bacterium Gynuella sunshinyii YC6258T gen. nov., sp. nov.</title>
        <authorList>
            <person name="Khan H."/>
            <person name="Chung E.J."/>
            <person name="Chung Y.R."/>
        </authorList>
    </citation>
    <scope>NUCLEOTIDE SEQUENCE [LARGE SCALE GENOMIC DNA]</scope>
    <source>
        <strain evidence="5 6">YC6258</strain>
    </source>
</reference>
<dbReference type="InterPro" id="IPR002669">
    <property type="entry name" value="UreD"/>
</dbReference>
<dbReference type="AlphaFoldDB" id="A0A0C5VR10"/>
<dbReference type="PANTHER" id="PTHR33643:SF1">
    <property type="entry name" value="UREASE ACCESSORY PROTEIN D"/>
    <property type="match status" value="1"/>
</dbReference>
<keyword evidence="3 4" id="KW-0143">Chaperone</keyword>
<dbReference type="HOGENOM" id="CLU_056339_0_0_6"/>